<evidence type="ECO:0000313" key="6">
    <source>
        <dbReference type="Proteomes" id="UP000294682"/>
    </source>
</evidence>
<dbReference type="Proteomes" id="UP000294682">
    <property type="component" value="Unassembled WGS sequence"/>
</dbReference>
<dbReference type="InterPro" id="IPR002173">
    <property type="entry name" value="Carboh/pur_kinase_PfkB_CS"/>
</dbReference>
<dbReference type="PROSITE" id="PS00583">
    <property type="entry name" value="PFKB_KINASES_1"/>
    <property type="match status" value="1"/>
</dbReference>
<dbReference type="InterPro" id="IPR011611">
    <property type="entry name" value="PfkB_dom"/>
</dbReference>
<feature type="domain" description="Carbohydrate kinase PfkB" evidence="4">
    <location>
        <begin position="6"/>
        <end position="298"/>
    </location>
</feature>
<evidence type="ECO:0000256" key="1">
    <source>
        <dbReference type="ARBA" id="ARBA00010688"/>
    </source>
</evidence>
<dbReference type="GO" id="GO:0016301">
    <property type="term" value="F:kinase activity"/>
    <property type="evidence" value="ECO:0007669"/>
    <property type="project" value="UniProtKB-KW"/>
</dbReference>
<comment type="similarity">
    <text evidence="1">Belongs to the carbohydrate kinase PfkB family.</text>
</comment>
<dbReference type="PROSITE" id="PS00584">
    <property type="entry name" value="PFKB_KINASES_2"/>
    <property type="match status" value="1"/>
</dbReference>
<evidence type="ECO:0000256" key="2">
    <source>
        <dbReference type="ARBA" id="ARBA00022679"/>
    </source>
</evidence>
<evidence type="ECO:0000259" key="4">
    <source>
        <dbReference type="Pfam" id="PF00294"/>
    </source>
</evidence>
<keyword evidence="3" id="KW-0418">Kinase</keyword>
<dbReference type="InterPro" id="IPR050306">
    <property type="entry name" value="PfkB_Carbo_kinase"/>
</dbReference>
<dbReference type="SUPFAM" id="SSF53613">
    <property type="entry name" value="Ribokinase-like"/>
    <property type="match status" value="1"/>
</dbReference>
<proteinExistence type="inferred from homology"/>
<name>A0A9X8UGM7_9FIRM</name>
<evidence type="ECO:0000313" key="5">
    <source>
        <dbReference type="EMBL" id="TCL41300.1"/>
    </source>
</evidence>
<dbReference type="PANTHER" id="PTHR43085:SF57">
    <property type="entry name" value="CARBOHYDRATE KINASE PFKB DOMAIN-CONTAINING PROTEIN"/>
    <property type="match status" value="1"/>
</dbReference>
<evidence type="ECO:0000256" key="3">
    <source>
        <dbReference type="ARBA" id="ARBA00022777"/>
    </source>
</evidence>
<dbReference type="EMBL" id="SLUK01000014">
    <property type="protein sequence ID" value="TCL41300.1"/>
    <property type="molecule type" value="Genomic_DNA"/>
</dbReference>
<dbReference type="PANTHER" id="PTHR43085">
    <property type="entry name" value="HEXOKINASE FAMILY MEMBER"/>
    <property type="match status" value="1"/>
</dbReference>
<keyword evidence="2" id="KW-0808">Transferase</keyword>
<dbReference type="Gene3D" id="3.40.1190.20">
    <property type="match status" value="1"/>
</dbReference>
<comment type="caution">
    <text evidence="5">The sequence shown here is derived from an EMBL/GenBank/DDBJ whole genome shotgun (WGS) entry which is preliminary data.</text>
</comment>
<accession>A0A9X8UGM7</accession>
<dbReference type="InterPro" id="IPR029056">
    <property type="entry name" value="Ribokinase-like"/>
</dbReference>
<dbReference type="AlphaFoldDB" id="A0A9X8UGM7"/>
<reference evidence="5 6" key="1">
    <citation type="submission" date="2019-03" db="EMBL/GenBank/DDBJ databases">
        <title>Genomic Encyclopedia of Type Strains, Phase IV (KMG-IV): sequencing the most valuable type-strain genomes for metagenomic binning, comparative biology and taxonomic classification.</title>
        <authorList>
            <person name="Goeker M."/>
        </authorList>
    </citation>
    <scope>NUCLEOTIDE SEQUENCE [LARGE SCALE GENOMIC DNA]</scope>
    <source>
        <strain evidence="5 6">DSM 100433</strain>
    </source>
</reference>
<dbReference type="Pfam" id="PF00294">
    <property type="entry name" value="PfkB"/>
    <property type="match status" value="1"/>
</dbReference>
<organism evidence="5 6">
    <name type="scientific">Harryflintia acetispora</name>
    <dbReference type="NCBI Taxonomy" id="1849041"/>
    <lineage>
        <taxon>Bacteria</taxon>
        <taxon>Bacillati</taxon>
        <taxon>Bacillota</taxon>
        <taxon>Clostridia</taxon>
        <taxon>Eubacteriales</taxon>
        <taxon>Oscillospiraceae</taxon>
        <taxon>Harryflintia</taxon>
    </lineage>
</organism>
<sequence length="322" mass="33347">MEEKLQVVCAGHAVVDVLLDTVRPSMLEHDGPLQGATLAAGGDALNEALALRRLGVSVGFLGQLGEDLGGELLLTLLRRAGVNVGAVRRSGRTTLSAVNLLPGGEHRFWSFQSGGNALQADMLDEGMIARAKVFCIGSLMPHSGMDFPGLGEVCRRARAQGVLTAADAVLPPGDYDQNEMTAQLLPVIRQLDWFLPSIGEASVLTGEREPRLAARALQAAGARGVVLKLGARGCLLAAGGRELMVPAYPVPVVDTVGAGDNFVAGFLAGLSFGWSDRQCARLAAAAGALSTTAHGAAGGLKGLEQAMKLMKGSNEDETGNAF</sequence>
<keyword evidence="6" id="KW-1185">Reference proteome</keyword>
<protein>
    <submittedName>
        <fullName evidence="5">2-dehydro-3-deoxygluconokinase</fullName>
    </submittedName>
</protein>
<gene>
    <name evidence="5" type="ORF">EDD78_1145</name>
</gene>
<dbReference type="RefSeq" id="WP_165873233.1">
    <property type="nucleotide sequence ID" value="NZ_SLUK01000014.1"/>
</dbReference>